<organism evidence="7 8">
    <name type="scientific">Terrabacter aerolatus</name>
    <dbReference type="NCBI Taxonomy" id="422442"/>
    <lineage>
        <taxon>Bacteria</taxon>
        <taxon>Bacillati</taxon>
        <taxon>Actinomycetota</taxon>
        <taxon>Actinomycetes</taxon>
        <taxon>Micrococcales</taxon>
        <taxon>Intrasporangiaceae</taxon>
        <taxon>Terrabacter</taxon>
    </lineage>
</organism>
<dbReference type="Gene3D" id="3.20.20.60">
    <property type="entry name" value="Phosphoenolpyruvate-binding domains"/>
    <property type="match status" value="1"/>
</dbReference>
<feature type="domain" description="HpcH/HpaI aldolase/citrate lyase" evidence="6">
    <location>
        <begin position="9"/>
        <end position="231"/>
    </location>
</feature>
<evidence type="ECO:0000256" key="5">
    <source>
        <dbReference type="PIRSR" id="PIRSR015582-2"/>
    </source>
</evidence>
<evidence type="ECO:0000256" key="2">
    <source>
        <dbReference type="ARBA" id="ARBA00022723"/>
    </source>
</evidence>
<evidence type="ECO:0000256" key="1">
    <source>
        <dbReference type="ARBA" id="ARBA00001946"/>
    </source>
</evidence>
<gene>
    <name evidence="7" type="ORF">TAE01_40170</name>
</gene>
<name>A0A512D755_9MICO</name>
<dbReference type="InterPro" id="IPR040442">
    <property type="entry name" value="Pyrv_kinase-like_dom_sf"/>
</dbReference>
<dbReference type="AlphaFoldDB" id="A0A512D755"/>
<dbReference type="GO" id="GO:0016829">
    <property type="term" value="F:lyase activity"/>
    <property type="evidence" value="ECO:0007669"/>
    <property type="project" value="UniProtKB-KW"/>
</dbReference>
<evidence type="ECO:0000313" key="8">
    <source>
        <dbReference type="Proteomes" id="UP000321534"/>
    </source>
</evidence>
<feature type="binding site" evidence="5">
    <location>
        <position position="136"/>
    </location>
    <ligand>
        <name>Mg(2+)</name>
        <dbReference type="ChEBI" id="CHEBI:18420"/>
    </ligand>
</feature>
<evidence type="ECO:0000256" key="3">
    <source>
        <dbReference type="ARBA" id="ARBA00022842"/>
    </source>
</evidence>
<protein>
    <submittedName>
        <fullName evidence="7">CoA ester lyase</fullName>
    </submittedName>
</protein>
<proteinExistence type="predicted"/>
<accession>A0A512D755</accession>
<dbReference type="Proteomes" id="UP000321534">
    <property type="component" value="Unassembled WGS sequence"/>
</dbReference>
<keyword evidence="7" id="KW-0456">Lyase</keyword>
<keyword evidence="2 5" id="KW-0479">Metal-binding</keyword>
<feature type="binding site" evidence="4">
    <location>
        <position position="76"/>
    </location>
    <ligand>
        <name>substrate</name>
    </ligand>
</feature>
<dbReference type="Pfam" id="PF03328">
    <property type="entry name" value="HpcH_HpaI"/>
    <property type="match status" value="1"/>
</dbReference>
<dbReference type="InterPro" id="IPR015813">
    <property type="entry name" value="Pyrv/PenolPyrv_kinase-like_dom"/>
</dbReference>
<feature type="binding site" evidence="5">
    <location>
        <position position="162"/>
    </location>
    <ligand>
        <name>Mg(2+)</name>
        <dbReference type="ChEBI" id="CHEBI:18420"/>
    </ligand>
</feature>
<comment type="caution">
    <text evidence="7">The sequence shown here is derived from an EMBL/GenBank/DDBJ whole genome shotgun (WGS) entry which is preliminary data.</text>
</comment>
<dbReference type="SUPFAM" id="SSF51621">
    <property type="entry name" value="Phosphoenolpyruvate/pyruvate domain"/>
    <property type="match status" value="1"/>
</dbReference>
<sequence length="294" mass="31192">MLAEIATWLYVPGDRLSELLPKAARTADGIVIDLEDAVHPAARPGVRALLPAAVAALAGETDNAVSEPRQVPVVVRVNPVGSADFETDLAAVGPLLADGRVHGIRLPKVESPTDVKKAYAASSRFLDQPHLVPLIESALGLLHAAEIAAETGVHSLTLGESDLRADLGLPRDGSEDGLLLARLTVVQAARAAGLPSPVASVHPHVTDLDGLRRSCETLRQLGFYGRSVIHPRQVPVVRDAFAPRADELQWADEVLARVATMDRSRSAAATLDDGSFVDPAILRQARLIHERANA</sequence>
<dbReference type="GO" id="GO:0006107">
    <property type="term" value="P:oxaloacetate metabolic process"/>
    <property type="evidence" value="ECO:0007669"/>
    <property type="project" value="TreeGrafter"/>
</dbReference>
<feature type="binding site" evidence="4">
    <location>
        <position position="136"/>
    </location>
    <ligand>
        <name>substrate</name>
    </ligand>
</feature>
<keyword evidence="3 5" id="KW-0460">Magnesium</keyword>
<evidence type="ECO:0000313" key="7">
    <source>
        <dbReference type="EMBL" id="GEO32207.1"/>
    </source>
</evidence>
<comment type="cofactor">
    <cofactor evidence="1">
        <name>Mg(2+)</name>
        <dbReference type="ChEBI" id="CHEBI:18420"/>
    </cofactor>
</comment>
<dbReference type="PANTHER" id="PTHR32308:SF10">
    <property type="entry name" value="CITRATE LYASE SUBUNIT BETA"/>
    <property type="match status" value="1"/>
</dbReference>
<dbReference type="EMBL" id="BJYX01000042">
    <property type="protein sequence ID" value="GEO32207.1"/>
    <property type="molecule type" value="Genomic_DNA"/>
</dbReference>
<dbReference type="PIRSF" id="PIRSF015582">
    <property type="entry name" value="Cit_lyase_B"/>
    <property type="match status" value="1"/>
</dbReference>
<evidence type="ECO:0000259" key="6">
    <source>
        <dbReference type="Pfam" id="PF03328"/>
    </source>
</evidence>
<reference evidence="7 8" key="1">
    <citation type="submission" date="2019-07" db="EMBL/GenBank/DDBJ databases">
        <title>Whole genome shotgun sequence of Terrabacter aerolatus NBRC 106305.</title>
        <authorList>
            <person name="Hosoyama A."/>
            <person name="Uohara A."/>
            <person name="Ohji S."/>
            <person name="Ichikawa N."/>
        </authorList>
    </citation>
    <scope>NUCLEOTIDE SEQUENCE [LARGE SCALE GENOMIC DNA]</scope>
    <source>
        <strain evidence="7 8">NBRC 106305</strain>
    </source>
</reference>
<dbReference type="GO" id="GO:0000287">
    <property type="term" value="F:magnesium ion binding"/>
    <property type="evidence" value="ECO:0007669"/>
    <property type="project" value="TreeGrafter"/>
</dbReference>
<dbReference type="PANTHER" id="PTHR32308">
    <property type="entry name" value="LYASE BETA SUBUNIT, PUTATIVE (AFU_ORTHOLOGUE AFUA_4G13030)-RELATED"/>
    <property type="match status" value="1"/>
</dbReference>
<keyword evidence="8" id="KW-1185">Reference proteome</keyword>
<dbReference type="InterPro" id="IPR011206">
    <property type="entry name" value="Citrate_lyase_beta/mcl1/mcl2"/>
</dbReference>
<dbReference type="InterPro" id="IPR005000">
    <property type="entry name" value="Aldolase/citrate-lyase_domain"/>
</dbReference>
<evidence type="ECO:0000256" key="4">
    <source>
        <dbReference type="PIRSR" id="PIRSR015582-1"/>
    </source>
</evidence>
<dbReference type="OrthoDB" id="5172636at2"/>
<dbReference type="RefSeq" id="WP_147068564.1">
    <property type="nucleotide sequence ID" value="NZ_BAAARO010000005.1"/>
</dbReference>